<reference evidence="11 13" key="1">
    <citation type="journal article" date="2021" name="Mol. Ecol.">
        <title>Polar bear-adapted Ursidibacter maritimus are remarkably conserved after generations in captivity.</title>
        <authorList>
            <person name="Espinosa-Gongora C."/>
            <person name="Hansen M.J."/>
            <person name="Bertelsen M.F."/>
            <person name="Bojesen A.M."/>
        </authorList>
    </citation>
    <scope>NUCLEOTIDE SEQUENCE</scope>
    <source>
        <strain evidence="11">Pb43105x</strain>
        <strain evidence="10 13">Pb43106</strain>
    </source>
</reference>
<keyword evidence="5 8" id="KW-1133">Transmembrane helix</keyword>
<evidence type="ECO:0000313" key="13">
    <source>
        <dbReference type="Proteomes" id="UP001196379"/>
    </source>
</evidence>
<keyword evidence="4 8" id="KW-0812">Transmembrane</keyword>
<evidence type="ECO:0000256" key="8">
    <source>
        <dbReference type="HAMAP-Rule" id="MF_00910"/>
    </source>
</evidence>
<evidence type="ECO:0000256" key="2">
    <source>
        <dbReference type="ARBA" id="ARBA00022475"/>
    </source>
</evidence>
<evidence type="ECO:0000256" key="7">
    <source>
        <dbReference type="ARBA" id="ARBA00023306"/>
    </source>
</evidence>
<dbReference type="PANTHER" id="PTHR37479:SF1">
    <property type="entry name" value="CELL DIVISION PROTEIN FTSL"/>
    <property type="match status" value="1"/>
</dbReference>
<accession>A0A949WEP9</accession>
<dbReference type="InterPro" id="IPR011922">
    <property type="entry name" value="Cell_div_FtsL"/>
</dbReference>
<organism evidence="11 12">
    <name type="scientific">Ursidibacter maritimus</name>
    <dbReference type="NCBI Taxonomy" id="1331689"/>
    <lineage>
        <taxon>Bacteria</taxon>
        <taxon>Pseudomonadati</taxon>
        <taxon>Pseudomonadota</taxon>
        <taxon>Gammaproteobacteria</taxon>
        <taxon>Pasteurellales</taxon>
        <taxon>Pasteurellaceae</taxon>
        <taxon>Ursidibacter</taxon>
    </lineage>
</organism>
<dbReference type="GO" id="GO:0043093">
    <property type="term" value="P:FtsZ-dependent cytokinesis"/>
    <property type="evidence" value="ECO:0007669"/>
    <property type="project" value="UniProtKB-UniRule"/>
</dbReference>
<dbReference type="GO" id="GO:0032153">
    <property type="term" value="C:cell division site"/>
    <property type="evidence" value="ECO:0007669"/>
    <property type="project" value="UniProtKB-UniRule"/>
</dbReference>
<dbReference type="EMBL" id="JABULY010000002">
    <property type="protein sequence ID" value="MBV6531407.1"/>
    <property type="molecule type" value="Genomic_DNA"/>
</dbReference>
<comment type="similarity">
    <text evidence="8">Belongs to the FtsL family.</text>
</comment>
<dbReference type="RefSeq" id="WP_157402416.1">
    <property type="nucleotide sequence ID" value="NZ_JABULY010000002.1"/>
</dbReference>
<dbReference type="EMBL" id="JABUMC010000002">
    <property type="protein sequence ID" value="MBV6546045.1"/>
    <property type="molecule type" value="Genomic_DNA"/>
</dbReference>
<keyword evidence="3 8" id="KW-0132">Cell division</keyword>
<comment type="function">
    <text evidence="8">Essential cell division protein. May link together the upstream cell division proteins, which are predominantly cytoplasmic, with the downstream cell division proteins, which are predominantly periplasmic.</text>
</comment>
<dbReference type="GO" id="GO:0005886">
    <property type="term" value="C:plasma membrane"/>
    <property type="evidence" value="ECO:0007669"/>
    <property type="project" value="UniProtKB-SubCell"/>
</dbReference>
<dbReference type="OrthoDB" id="5689740at2"/>
<protein>
    <recommendedName>
        <fullName evidence="8 9">Cell division protein FtsL</fullName>
    </recommendedName>
</protein>
<dbReference type="GeneID" id="65547911"/>
<dbReference type="PANTHER" id="PTHR37479">
    <property type="entry name" value="CELL DIVISION PROTEIN FTSL"/>
    <property type="match status" value="1"/>
</dbReference>
<dbReference type="NCBIfam" id="TIGR02209">
    <property type="entry name" value="ftsL_broad"/>
    <property type="match status" value="1"/>
</dbReference>
<gene>
    <name evidence="8 11" type="primary">ftsL</name>
    <name evidence="10" type="ORF">HT657_04525</name>
    <name evidence="11" type="ORF">HT672_01815</name>
</gene>
<evidence type="ECO:0000313" key="10">
    <source>
        <dbReference type="EMBL" id="MBV6531407.1"/>
    </source>
</evidence>
<comment type="subunit">
    <text evidence="8">Part of a complex composed of FtsB, FtsL and FtsQ.</text>
</comment>
<dbReference type="Pfam" id="PF04999">
    <property type="entry name" value="FtsL"/>
    <property type="match status" value="1"/>
</dbReference>
<feature type="transmembrane region" description="Helical" evidence="8">
    <location>
        <begin position="23"/>
        <end position="42"/>
    </location>
</feature>
<evidence type="ECO:0000256" key="9">
    <source>
        <dbReference type="NCBIfam" id="TIGR02209"/>
    </source>
</evidence>
<dbReference type="Proteomes" id="UP000732858">
    <property type="component" value="Unassembled WGS sequence"/>
</dbReference>
<keyword evidence="6 8" id="KW-0472">Membrane</keyword>
<evidence type="ECO:0000256" key="4">
    <source>
        <dbReference type="ARBA" id="ARBA00022692"/>
    </source>
</evidence>
<keyword evidence="13" id="KW-1185">Reference proteome</keyword>
<name>A0A949WEP9_9PAST</name>
<evidence type="ECO:0000256" key="6">
    <source>
        <dbReference type="ARBA" id="ARBA00023136"/>
    </source>
</evidence>
<dbReference type="HAMAP" id="MF_00910">
    <property type="entry name" value="FtsL"/>
    <property type="match status" value="1"/>
</dbReference>
<sequence length="104" mass="11880">MMSNERYPLRQVILDDLTSHNKVALLLLLLVIVSAVATVWVTHKTRLLTAEQGKLIQTNNKLQNQFIHLQLEEKSRSQRIQVEGVASKLGLQAVKKEQEIILVR</sequence>
<proteinExistence type="inferred from homology"/>
<comment type="subcellular location">
    <subcellularLocation>
        <location evidence="8">Cell inner membrane</location>
        <topology evidence="8">Single-pass type II membrane protein</topology>
    </subcellularLocation>
    <subcellularLocation>
        <location evidence="1">Cell membrane</location>
        <topology evidence="1">Single-pass type II membrane protein</topology>
    </subcellularLocation>
    <text evidence="8">Localizes to the division septum where it forms a ring structure.</text>
</comment>
<evidence type="ECO:0000313" key="12">
    <source>
        <dbReference type="Proteomes" id="UP000732858"/>
    </source>
</evidence>
<keyword evidence="8" id="KW-0997">Cell inner membrane</keyword>
<evidence type="ECO:0000256" key="1">
    <source>
        <dbReference type="ARBA" id="ARBA00004401"/>
    </source>
</evidence>
<dbReference type="AlphaFoldDB" id="A0A949WEP9"/>
<keyword evidence="2 8" id="KW-1003">Cell membrane</keyword>
<evidence type="ECO:0000313" key="11">
    <source>
        <dbReference type="EMBL" id="MBV6546045.1"/>
    </source>
</evidence>
<evidence type="ECO:0000256" key="3">
    <source>
        <dbReference type="ARBA" id="ARBA00022618"/>
    </source>
</evidence>
<keyword evidence="7 8" id="KW-0131">Cell cycle</keyword>
<comment type="caution">
    <text evidence="11">The sequence shown here is derived from an EMBL/GenBank/DDBJ whole genome shotgun (WGS) entry which is preliminary data.</text>
</comment>
<dbReference type="Proteomes" id="UP001196379">
    <property type="component" value="Unassembled WGS sequence"/>
</dbReference>
<evidence type="ECO:0000256" key="5">
    <source>
        <dbReference type="ARBA" id="ARBA00022989"/>
    </source>
</evidence>